<keyword evidence="3" id="KW-1185">Reference proteome</keyword>
<keyword evidence="1" id="KW-0732">Signal</keyword>
<dbReference type="InterPro" id="IPR021428">
    <property type="entry name" value="DUF3078"/>
</dbReference>
<proteinExistence type="predicted"/>
<comment type="caution">
    <text evidence="2">The sequence shown here is derived from an EMBL/GenBank/DDBJ whole genome shotgun (WGS) entry which is preliminary data.</text>
</comment>
<evidence type="ECO:0000256" key="1">
    <source>
        <dbReference type="SAM" id="SignalP"/>
    </source>
</evidence>
<feature type="signal peptide" evidence="1">
    <location>
        <begin position="1"/>
        <end position="19"/>
    </location>
</feature>
<sequence>MKRILALLTICSITTATLAQDGTIKALKADSERTIAKDAADTTQKRWKKGGSAGLNISQGSLSNWAAGGDDFSLAINTVVNLYGFYKNGKHSWDNTLDFNFGYVNTTSLGSRKNDDRIDIVSKYGYALGSKWNISGLFNFRSQLFDGYTYANDTRTFASTILSPAYVLVSPGFDYKPAPSFSFFISPVTSRWTIVLDDTLSSRGDYGVDPGKHSRNEIGAFASANYIKDFNKILSYKGRLDLFSNYKSKAKNVDVFFTNVLNVKLTRILSLTYSLDMIYDDDVRLFGPAKEGARTQLKSVVGAGFLVKF</sequence>
<dbReference type="RefSeq" id="WP_237868363.1">
    <property type="nucleotide sequence ID" value="NZ_JAKLTR010000001.1"/>
</dbReference>
<feature type="chain" id="PRO_5045247775" evidence="1">
    <location>
        <begin position="20"/>
        <end position="309"/>
    </location>
</feature>
<dbReference type="EMBL" id="JAKLTR010000001">
    <property type="protein sequence ID" value="MCG2613138.1"/>
    <property type="molecule type" value="Genomic_DNA"/>
</dbReference>
<protein>
    <submittedName>
        <fullName evidence="2">DUF3078 domain-containing protein</fullName>
    </submittedName>
</protein>
<name>A0ABS9KLC6_9BACT</name>
<dbReference type="Pfam" id="PF11276">
    <property type="entry name" value="DUF3078"/>
    <property type="match status" value="1"/>
</dbReference>
<accession>A0ABS9KLC6</accession>
<dbReference type="Proteomes" id="UP001165367">
    <property type="component" value="Unassembled WGS sequence"/>
</dbReference>
<reference evidence="2" key="1">
    <citation type="submission" date="2022-01" db="EMBL/GenBank/DDBJ databases">
        <authorList>
            <person name="Jo J.-H."/>
            <person name="Im W.-T."/>
        </authorList>
    </citation>
    <scope>NUCLEOTIDE SEQUENCE</scope>
    <source>
        <strain evidence="2">NA20</strain>
    </source>
</reference>
<evidence type="ECO:0000313" key="3">
    <source>
        <dbReference type="Proteomes" id="UP001165367"/>
    </source>
</evidence>
<gene>
    <name evidence="2" type="ORF">LZZ85_02565</name>
</gene>
<organism evidence="2 3">
    <name type="scientific">Terrimonas ginsenosidimutans</name>
    <dbReference type="NCBI Taxonomy" id="2908004"/>
    <lineage>
        <taxon>Bacteria</taxon>
        <taxon>Pseudomonadati</taxon>
        <taxon>Bacteroidota</taxon>
        <taxon>Chitinophagia</taxon>
        <taxon>Chitinophagales</taxon>
        <taxon>Chitinophagaceae</taxon>
        <taxon>Terrimonas</taxon>
    </lineage>
</organism>
<evidence type="ECO:0000313" key="2">
    <source>
        <dbReference type="EMBL" id="MCG2613138.1"/>
    </source>
</evidence>